<dbReference type="InterPro" id="IPR007570">
    <property type="entry name" value="Uncharacterised_Ycf23"/>
</dbReference>
<dbReference type="SMART" id="SM00635">
    <property type="entry name" value="BID_2"/>
    <property type="match status" value="4"/>
</dbReference>
<accession>A0A3Q7F3X3</accession>
<dbReference type="Pfam" id="PF22962">
    <property type="entry name" value="Ig_NUP210_7th"/>
    <property type="match status" value="1"/>
</dbReference>
<dbReference type="InterPro" id="IPR008964">
    <property type="entry name" value="Invasin/intimin_cell_adhesion"/>
</dbReference>
<dbReference type="EnsemblPlants" id="Solyc02g070810.3.1">
    <property type="protein sequence ID" value="Solyc02g070810.3.1"/>
    <property type="gene ID" value="Solyc02g070810.3"/>
</dbReference>
<dbReference type="SUPFAM" id="SSF49373">
    <property type="entry name" value="Invasin/intimin cell-adhesion fragments"/>
    <property type="match status" value="2"/>
</dbReference>
<evidence type="ECO:0000256" key="8">
    <source>
        <dbReference type="ARBA" id="ARBA00023242"/>
    </source>
</evidence>
<dbReference type="Gene3D" id="3.20.20.70">
    <property type="entry name" value="Aldolase class I"/>
    <property type="match status" value="1"/>
</dbReference>
<dbReference type="Pfam" id="PF04481">
    <property type="entry name" value="DUF561"/>
    <property type="match status" value="1"/>
</dbReference>
<evidence type="ECO:0000256" key="1">
    <source>
        <dbReference type="ARBA" id="ARBA00004590"/>
    </source>
</evidence>
<comment type="similarity">
    <text evidence="2">Belongs to the NUP210 family.</text>
</comment>
<evidence type="ECO:0000256" key="9">
    <source>
        <dbReference type="SAM" id="MobiDB-lite"/>
    </source>
</evidence>
<evidence type="ECO:0000256" key="11">
    <source>
        <dbReference type="SAM" id="SignalP"/>
    </source>
</evidence>
<feature type="transmembrane region" description="Helical" evidence="10">
    <location>
        <begin position="1854"/>
        <end position="1876"/>
    </location>
</feature>
<feature type="domain" description="BIG2" evidence="12">
    <location>
        <begin position="1140"/>
        <end position="1216"/>
    </location>
</feature>
<evidence type="ECO:0000256" key="6">
    <source>
        <dbReference type="ARBA" id="ARBA00023136"/>
    </source>
</evidence>
<organism evidence="13">
    <name type="scientific">Solanum lycopersicum</name>
    <name type="common">Tomato</name>
    <name type="synonym">Lycopersicon esculentum</name>
    <dbReference type="NCBI Taxonomy" id="4081"/>
    <lineage>
        <taxon>Eukaryota</taxon>
        <taxon>Viridiplantae</taxon>
        <taxon>Streptophyta</taxon>
        <taxon>Embryophyta</taxon>
        <taxon>Tracheophyta</taxon>
        <taxon>Spermatophyta</taxon>
        <taxon>Magnoliopsida</taxon>
        <taxon>eudicotyledons</taxon>
        <taxon>Gunneridae</taxon>
        <taxon>Pentapetalae</taxon>
        <taxon>asterids</taxon>
        <taxon>lamiids</taxon>
        <taxon>Solanales</taxon>
        <taxon>Solanaceae</taxon>
        <taxon>Solanoideae</taxon>
        <taxon>Solaneae</taxon>
        <taxon>Solanum</taxon>
        <taxon>Solanum subgen. Lycopersicon</taxon>
    </lineage>
</organism>
<proteinExistence type="inferred from homology"/>
<dbReference type="Gene3D" id="2.60.40.1080">
    <property type="match status" value="2"/>
</dbReference>
<dbReference type="InterPro" id="IPR055099">
    <property type="entry name" value="Ig_NUP210_7th"/>
</dbReference>
<evidence type="ECO:0000256" key="2">
    <source>
        <dbReference type="ARBA" id="ARBA00007313"/>
    </source>
</evidence>
<evidence type="ECO:0000313" key="13">
    <source>
        <dbReference type="EnsemblPlants" id="Solyc02g070810.3.1"/>
    </source>
</evidence>
<dbReference type="PANTHER" id="PTHR23019">
    <property type="entry name" value="NUCLEAR PORE MEMBRANE GLYCOPROTEIN GP210-RELATED"/>
    <property type="match status" value="1"/>
</dbReference>
<keyword evidence="7" id="KW-0325">Glycoprotein</keyword>
<dbReference type="Pfam" id="PF22969">
    <property type="entry name" value="Ig_NUP210_2nd"/>
    <property type="match status" value="1"/>
</dbReference>
<keyword evidence="5 10" id="KW-1133">Transmembrane helix</keyword>
<dbReference type="InterPro" id="IPR055097">
    <property type="entry name" value="Ig_NUP210_2nd"/>
</dbReference>
<dbReference type="PANTHER" id="PTHR23019:SF0">
    <property type="entry name" value="NUCLEAR PORE MEMBRANE GLYCOPROTEIN 210"/>
    <property type="match status" value="1"/>
</dbReference>
<dbReference type="InterPro" id="IPR055096">
    <property type="entry name" value="Ig_NUP210_1st"/>
</dbReference>
<dbReference type="Gramene" id="Solyc02g070810.3.1">
    <property type="protein sequence ID" value="Solyc02g070810.3.1"/>
    <property type="gene ID" value="Solyc02g070810.3"/>
</dbReference>
<feature type="signal peptide" evidence="11">
    <location>
        <begin position="1"/>
        <end position="19"/>
    </location>
</feature>
<dbReference type="Pfam" id="PF22967">
    <property type="entry name" value="Ig_NUP210_1st"/>
    <property type="match status" value="1"/>
</dbReference>
<dbReference type="FunCoup" id="A0A3Q7F3X3">
    <property type="interactions" value="1845"/>
</dbReference>
<name>A0A3Q7F3X3_SOLLC</name>
<dbReference type="Pfam" id="PF22963">
    <property type="entry name" value="Ig_NUP210_3rd"/>
    <property type="match status" value="1"/>
</dbReference>
<keyword evidence="6 10" id="KW-0472">Membrane</keyword>
<dbReference type="Pfam" id="PF24427">
    <property type="entry name" value="Ig_GP210_16th"/>
    <property type="match status" value="1"/>
</dbReference>
<feature type="domain" description="BIG2" evidence="12">
    <location>
        <begin position="1549"/>
        <end position="1624"/>
    </location>
</feature>
<evidence type="ECO:0000313" key="14">
    <source>
        <dbReference type="Proteomes" id="UP000004994"/>
    </source>
</evidence>
<dbReference type="InterPro" id="IPR045197">
    <property type="entry name" value="NUP210-like"/>
</dbReference>
<comment type="subcellular location">
    <subcellularLocation>
        <location evidence="1">Nucleus membrane</location>
        <topology evidence="1">Single-pass membrane protein</topology>
    </subcellularLocation>
</comment>
<feature type="domain" description="BIG2" evidence="12">
    <location>
        <begin position="465"/>
        <end position="538"/>
    </location>
</feature>
<feature type="domain" description="BIG2" evidence="12">
    <location>
        <begin position="252"/>
        <end position="323"/>
    </location>
</feature>
<keyword evidence="8" id="KW-0539">Nucleus</keyword>
<dbReference type="InterPro" id="IPR003343">
    <property type="entry name" value="Big_2"/>
</dbReference>
<dbReference type="InterPro" id="IPR013785">
    <property type="entry name" value="Aldolase_TIM"/>
</dbReference>
<keyword evidence="14" id="KW-1185">Reference proteome</keyword>
<evidence type="ECO:0000256" key="5">
    <source>
        <dbReference type="ARBA" id="ARBA00022989"/>
    </source>
</evidence>
<keyword evidence="4 11" id="KW-0732">Signal</keyword>
<evidence type="ECO:0000256" key="10">
    <source>
        <dbReference type="SAM" id="Phobius"/>
    </source>
</evidence>
<sequence length="2274" mass="246967">MLHCLSLLLLLLLLPLSSPFPATGPHIADVNILLPPKMTHPVEYRLQGSDGCFKWTWDHHDILAVLPEYNVSNQCSTSARLKSIASYSGRKETAVYATDVHTGAVIRCKVYIDIFSRIQIFHSSIKLDLDGLATLRVRAFDTEENVFSSLVGIQFMWDLMPETDGLPHHLNHILLKDSPLSDCGGLCGDLDIQTKLENSGVFSDLYVVKGTEIGHEIVSVHLAEPSVKYMEDKIVLTVAEAISLEPPSPVCVLIGAVVHYSLKVIHGNMPYLVTLPSAFYRWSVSNSSVAQVDRMVGTAKALNLGITTVTVEDTRVVGHTQVSSFYVVLPDSLSLYILPLSLSGDHIEGTEPISSVARWYVVSGREYLIQVMVFSKGTWAQQEVYLTENDDVKLHDDPSEIWSIVPSSNHVGEKGISRILKALSYGLGKLTATLTYSTGHEETKEVLKVVQEVMVCDQVKFGMEGASGSITLPWAPGVYQELELKVTGGCAMVSADYKWFSSDMAIVSVSTFGIIQAKRPGKVTIKAVSVFDSLNYDEIAVEVSLPSSMIVLPNLPVETPVGSYLRAAVTLKTVDGDLFYKCDAFTPSIKWKTGNDAFIVVDAGETFIPEKQESLPIGSEKYVPACAWTYVYAANSGQTMLHATLSKEFQQYDHSTSGSVVLQATSRIAAFVPLILHPASDGNQFGGYWFNLVQAEADNRLENMEHLYLTPGTSFEVMLRGGPTRWDQGVEYVESVESLDEHNLRVQDGAIVNQEFTSYGSTYRIECQDFGIFRLHFIRGNLIGEGHPLPAVSEVQLSLTCGFPSSIALIADETVNSVEVIQSAAQADRGSGMIRTSPVTIANGRTVRLSAVGISETAIAFGNSSSLHLKWELKDCDDLAFWDDIHNLAMLSTWEKYLVLTNATGLCVVRATVTGSIDSVSHRHTLKHFPGSEHDLTDAIRLQLVSSLRVYPEFSLLYLNHDAKLNLSITGGSCFIDAAVNDTQVVEIIQPAPGLQCVQLLLAPKSLGIALVTVRDVGLAPPVSAFSVVQVADMEWIKITSGEELSIMEGSSLSIDFLAGVSDGNTFDPSQYVYMNIRVHIEDHIIELVNEDDFSCCDDGYVNVPNFRIRATRLGITTLYVSARQHTGHEILSQPIKVEVYAPPRIDPSDIFLVPGASYMLTVRGGPKTSAYIEFVSMDNEVAKVHTTTGLVSATSPGNTTIVAKMYRNGDIFTCQAYGEVKVGVPSSAMLNVQSEQLAVGHQIPIIPSLSEGNLFSFYELCRNYQWIINDDEVLSFQAADSLHVGNHGMHMSREKGNGLTGYVGDNDLGFIQVLHGRSAGQTDVTVSFSCDFVAYKSFSESRSYTASISLSVVSELPLALGSPITWILPPHYTTSALLPSASRTFSKGDPSIGKVTYSILGDCRRKAELEEDDPILIDGSRIRTKESGNLACIQAKDRSNGRVEVASCVKVAEVTQIRFTAEKLLVHTLAIGAEIDVPIKYYDVLGNPFLEAHDVIPFGVETNYHDVISVEDAVDGTGNVHLKAISYGRALVRVGFANEPKNSDYMVILVGAHLHPQNPTLHLGSGLNFSIEGLSDQVSGQWFTSNASIVSVDQQSGHAKAIGEGSVQIIFECSNMKLQTTVTVSQPEMMSVDAPREILTNVPLPANGYSFLVKLNDAYRHKYKSAKNRAIFLFDCLVDPPYVGYVKPWVDLDTGNSYCLFFPYSPESLVLATPKSGGIKQDLAVTIKASLIGEQNISGSASALFVGGFIIPGTEGDSLQLNLTPQFNRSVLTVVGNTDVSIYWHDRERLAVRPIHGEDSQGRSRAQYEIKIRRAEKFKDKLIFTLPATGQITEVNVNYEPEERRATIINLNLWATAAACFILLIVTATVFISYLDQPVRSRPSAPPGTPSVAAPVTPERSSPAGTLGGGLTLRTLTSILWGQFTSSLLPLLPLLDMPNGFSEYCKLCVIGYFLEKQPHLPKNSYVLLSAGKGNTTALSTVQLAYAQTRKHLSDEAVEIVLIIFGKIRRKCTTRALLSHSKDAVLKEFHEKKALKIIAGLQNLDKENVASVVTAADKGGATHVDIACDPELVKLAISLTSLPVCVSSVDPSAFPAAVEAGALMVEIGNYDSFYEKGLVFSPEQILNLTKETKKLLPSVILSVTVPHTLSLPDQVKLAEQLELEGVDIIQTEGGKCSTPSKAGILGLIEKATPTLAAAYSISRAVNIPVMCSSGLSAVTAPMAIVAGAAGVGVGSAINKLNDQVAMIAEVKSIAHSLGLSTKKQNLFEGSNLIV</sequence>
<dbReference type="InterPro" id="IPR055098">
    <property type="entry name" value="Ig_NUP210_3rd"/>
</dbReference>
<dbReference type="InterPro" id="IPR056232">
    <property type="entry name" value="Ig_GP210_15th"/>
</dbReference>
<dbReference type="PaxDb" id="4081-Solyc02g070810.2.1"/>
<reference evidence="13" key="2">
    <citation type="submission" date="2019-01" db="UniProtKB">
        <authorList>
            <consortium name="EnsemblPlants"/>
        </authorList>
    </citation>
    <scope>IDENTIFICATION</scope>
    <source>
        <strain evidence="13">cv. Heinz 1706</strain>
    </source>
</reference>
<dbReference type="OMA" id="HNMYEGT"/>
<feature type="region of interest" description="Disordered" evidence="9">
    <location>
        <begin position="1881"/>
        <end position="1909"/>
    </location>
</feature>
<dbReference type="Proteomes" id="UP000004994">
    <property type="component" value="Chromosome 2"/>
</dbReference>
<dbReference type="Pfam" id="PF26182">
    <property type="entry name" value="Ig_NUP210_5th"/>
    <property type="match status" value="1"/>
</dbReference>
<dbReference type="InParanoid" id="A0A3Q7F3X3"/>
<feature type="chain" id="PRO_5018712477" description="BIG2 domain-containing protein" evidence="11">
    <location>
        <begin position="20"/>
        <end position="2274"/>
    </location>
</feature>
<dbReference type="SUPFAM" id="SSF51569">
    <property type="entry name" value="Aldolase"/>
    <property type="match status" value="1"/>
</dbReference>
<dbReference type="Pfam" id="PF24425">
    <property type="entry name" value="Ig_GP210_15th"/>
    <property type="match status" value="1"/>
</dbReference>
<dbReference type="GO" id="GO:0031965">
    <property type="term" value="C:nuclear membrane"/>
    <property type="evidence" value="ECO:0007669"/>
    <property type="project" value="UniProtKB-SubCell"/>
</dbReference>
<keyword evidence="3 10" id="KW-0812">Transmembrane</keyword>
<dbReference type="Pfam" id="PF02368">
    <property type="entry name" value="Big_2"/>
    <property type="match status" value="1"/>
</dbReference>
<dbReference type="STRING" id="4081.A0A3Q7F3X3"/>
<dbReference type="InterPro" id="IPR056233">
    <property type="entry name" value="Ig_GP210_16th"/>
</dbReference>
<evidence type="ECO:0000256" key="3">
    <source>
        <dbReference type="ARBA" id="ARBA00022692"/>
    </source>
</evidence>
<protein>
    <recommendedName>
        <fullName evidence="12">BIG2 domain-containing protein</fullName>
    </recommendedName>
</protein>
<reference evidence="13" key="1">
    <citation type="journal article" date="2012" name="Nature">
        <title>The tomato genome sequence provides insights into fleshy fruit evolution.</title>
        <authorList>
            <consortium name="Tomato Genome Consortium"/>
        </authorList>
    </citation>
    <scope>NUCLEOTIDE SEQUENCE [LARGE SCALE GENOMIC DNA]</scope>
    <source>
        <strain evidence="13">cv. Heinz 1706</strain>
    </source>
</reference>
<evidence type="ECO:0000259" key="12">
    <source>
        <dbReference type="SMART" id="SM00635"/>
    </source>
</evidence>
<evidence type="ECO:0000256" key="4">
    <source>
        <dbReference type="ARBA" id="ARBA00022729"/>
    </source>
</evidence>
<evidence type="ECO:0000256" key="7">
    <source>
        <dbReference type="ARBA" id="ARBA00023180"/>
    </source>
</evidence>